<evidence type="ECO:0000256" key="1">
    <source>
        <dbReference type="ARBA" id="ARBA00000971"/>
    </source>
</evidence>
<dbReference type="EMBL" id="BRXY01000360">
    <property type="protein sequence ID" value="GMH89563.1"/>
    <property type="molecule type" value="Genomic_DNA"/>
</dbReference>
<evidence type="ECO:0000313" key="9">
    <source>
        <dbReference type="Proteomes" id="UP001165085"/>
    </source>
</evidence>
<protein>
    <recommendedName>
        <fullName evidence="2 5">peptidylprolyl isomerase</fullName>
        <ecNumber evidence="2 5">5.2.1.8</ecNumber>
    </recommendedName>
</protein>
<proteinExistence type="predicted"/>
<dbReference type="Proteomes" id="UP001165085">
    <property type="component" value="Unassembled WGS sequence"/>
</dbReference>
<keyword evidence="4 5" id="KW-0413">Isomerase</keyword>
<dbReference type="PANTHER" id="PTHR43811:SF19">
    <property type="entry name" value="39 KDA FK506-BINDING NUCLEAR PROTEIN"/>
    <property type="match status" value="1"/>
</dbReference>
<dbReference type="SUPFAM" id="SSF54534">
    <property type="entry name" value="FKBP-like"/>
    <property type="match status" value="1"/>
</dbReference>
<dbReference type="InterPro" id="IPR046357">
    <property type="entry name" value="PPIase_dom_sf"/>
</dbReference>
<evidence type="ECO:0000259" key="7">
    <source>
        <dbReference type="PROSITE" id="PS50059"/>
    </source>
</evidence>
<organism evidence="8 9">
    <name type="scientific">Triparma strigata</name>
    <dbReference type="NCBI Taxonomy" id="1606541"/>
    <lineage>
        <taxon>Eukaryota</taxon>
        <taxon>Sar</taxon>
        <taxon>Stramenopiles</taxon>
        <taxon>Ochrophyta</taxon>
        <taxon>Bolidophyceae</taxon>
        <taxon>Parmales</taxon>
        <taxon>Triparmaceae</taxon>
        <taxon>Triparma</taxon>
    </lineage>
</organism>
<feature type="compositionally biased region" description="Low complexity" evidence="6">
    <location>
        <begin position="150"/>
        <end position="161"/>
    </location>
</feature>
<feature type="compositionally biased region" description="Basic and acidic residues" evidence="6">
    <location>
        <begin position="125"/>
        <end position="139"/>
    </location>
</feature>
<reference evidence="9" key="1">
    <citation type="journal article" date="2023" name="Commun. Biol.">
        <title>Genome analysis of Parmales, the sister group of diatoms, reveals the evolutionary specialization of diatoms from phago-mixotrophs to photoautotrophs.</title>
        <authorList>
            <person name="Ban H."/>
            <person name="Sato S."/>
            <person name="Yoshikawa S."/>
            <person name="Yamada K."/>
            <person name="Nakamura Y."/>
            <person name="Ichinomiya M."/>
            <person name="Sato N."/>
            <person name="Blanc-Mathieu R."/>
            <person name="Endo H."/>
            <person name="Kuwata A."/>
            <person name="Ogata H."/>
        </authorList>
    </citation>
    <scope>NUCLEOTIDE SEQUENCE [LARGE SCALE GENOMIC DNA]</scope>
    <source>
        <strain evidence="9">NIES 3701</strain>
    </source>
</reference>
<feature type="region of interest" description="Disordered" evidence="6">
    <location>
        <begin position="109"/>
        <end position="206"/>
    </location>
</feature>
<sequence>MGNPPTFLGDGRTFLMKVTNKPQDDVPAVELGNGTTLTLTSISCSSNNSLEISVNKLDWFKVNNNANNVVLTGTVHFGCSGTKEDDFVDVVGHFTDDYFPLEYEFNKTSKTSKTSSASTKKKATKKDSNKDTKKEKPEAADPLVPPPPVANDEAAALQQTQKSKKAAAKALAKRKRSEEASSLEKTRSSVASSTPSVKKPRPPSVMKQRTLKGKVKVLDTIIGSGGEPKPGQQVSLTYTGSLLDGTVFDKNKSKKNPLKFRLGLNEVVKGLEVGVMGMRVGGEREIVIPPEMGYGKKKQGDIPKESTLVFLVQLVGV</sequence>
<dbReference type="PROSITE" id="PS50059">
    <property type="entry name" value="FKBP_PPIASE"/>
    <property type="match status" value="1"/>
</dbReference>
<feature type="compositionally biased region" description="Basic and acidic residues" evidence="6">
    <location>
        <begin position="176"/>
        <end position="187"/>
    </location>
</feature>
<feature type="domain" description="PPIase FKBP-type" evidence="7">
    <location>
        <begin position="231"/>
        <end position="317"/>
    </location>
</feature>
<dbReference type="InterPro" id="IPR001179">
    <property type="entry name" value="PPIase_FKBP_dom"/>
</dbReference>
<dbReference type="Pfam" id="PF00254">
    <property type="entry name" value="FKBP_C"/>
    <property type="match status" value="1"/>
</dbReference>
<feature type="compositionally biased region" description="Basic residues" evidence="6">
    <location>
        <begin position="162"/>
        <end position="175"/>
    </location>
</feature>
<dbReference type="OrthoDB" id="1902587at2759"/>
<name>A0A9W7ETR4_9STRA</name>
<dbReference type="PANTHER" id="PTHR43811">
    <property type="entry name" value="FKBP-TYPE PEPTIDYL-PROLYL CIS-TRANS ISOMERASE FKPA"/>
    <property type="match status" value="1"/>
</dbReference>
<evidence type="ECO:0000256" key="5">
    <source>
        <dbReference type="PROSITE-ProRule" id="PRU00277"/>
    </source>
</evidence>
<comment type="catalytic activity">
    <reaction evidence="1 5">
        <text>[protein]-peptidylproline (omega=180) = [protein]-peptidylproline (omega=0)</text>
        <dbReference type="Rhea" id="RHEA:16237"/>
        <dbReference type="Rhea" id="RHEA-COMP:10747"/>
        <dbReference type="Rhea" id="RHEA-COMP:10748"/>
        <dbReference type="ChEBI" id="CHEBI:83833"/>
        <dbReference type="ChEBI" id="CHEBI:83834"/>
        <dbReference type="EC" id="5.2.1.8"/>
    </reaction>
</comment>
<keyword evidence="9" id="KW-1185">Reference proteome</keyword>
<evidence type="ECO:0000256" key="6">
    <source>
        <dbReference type="SAM" id="MobiDB-lite"/>
    </source>
</evidence>
<evidence type="ECO:0000256" key="3">
    <source>
        <dbReference type="ARBA" id="ARBA00023110"/>
    </source>
</evidence>
<dbReference type="EC" id="5.2.1.8" evidence="2 5"/>
<evidence type="ECO:0000313" key="8">
    <source>
        <dbReference type="EMBL" id="GMH89563.1"/>
    </source>
</evidence>
<feature type="compositionally biased region" description="Low complexity" evidence="6">
    <location>
        <begin position="109"/>
        <end position="118"/>
    </location>
</feature>
<dbReference type="AlphaFoldDB" id="A0A9W7ETR4"/>
<evidence type="ECO:0000256" key="2">
    <source>
        <dbReference type="ARBA" id="ARBA00013194"/>
    </source>
</evidence>
<comment type="caution">
    <text evidence="8">The sequence shown here is derived from an EMBL/GenBank/DDBJ whole genome shotgun (WGS) entry which is preliminary data.</text>
</comment>
<gene>
    <name evidence="8" type="ORF">TrST_g3496</name>
</gene>
<accession>A0A9W7ETR4</accession>
<dbReference type="Gene3D" id="3.10.50.40">
    <property type="match status" value="1"/>
</dbReference>
<evidence type="ECO:0000256" key="4">
    <source>
        <dbReference type="ARBA" id="ARBA00023235"/>
    </source>
</evidence>
<dbReference type="GO" id="GO:0003755">
    <property type="term" value="F:peptidyl-prolyl cis-trans isomerase activity"/>
    <property type="evidence" value="ECO:0007669"/>
    <property type="project" value="UniProtKB-KW"/>
</dbReference>
<keyword evidence="3 5" id="KW-0697">Rotamase</keyword>